<dbReference type="Proteomes" id="UP000824124">
    <property type="component" value="Unassembled WGS sequence"/>
</dbReference>
<dbReference type="EMBL" id="DVMH01000013">
    <property type="protein sequence ID" value="HIU10018.1"/>
    <property type="molecule type" value="Genomic_DNA"/>
</dbReference>
<comment type="caution">
    <text evidence="1">The sequence shown here is derived from an EMBL/GenBank/DDBJ whole genome shotgun (WGS) entry which is preliminary data.</text>
</comment>
<organism evidence="1 2">
    <name type="scientific">Candidatus Avidehalobacter gallistercoris</name>
    <dbReference type="NCBI Taxonomy" id="2840694"/>
    <lineage>
        <taxon>Bacteria</taxon>
        <taxon>Bacillati</taxon>
        <taxon>Bacillota</taxon>
        <taxon>Clostridia</taxon>
        <taxon>Eubacteriales</taxon>
        <taxon>Peptococcaceae</taxon>
        <taxon>Peptococcaceae incertae sedis</taxon>
        <taxon>Candidatus Avidehalobacter</taxon>
    </lineage>
</organism>
<proteinExistence type="predicted"/>
<accession>A0A9D1KY79</accession>
<sequence length="50" mass="6045">MVHKYKDWNGLTTYALRELVKGVYIEALDKSRNRMLQGIRIVYDLRTLFR</sequence>
<name>A0A9D1KY79_9FIRM</name>
<dbReference type="AlphaFoldDB" id="A0A9D1KY79"/>
<reference evidence="1" key="1">
    <citation type="submission" date="2020-10" db="EMBL/GenBank/DDBJ databases">
        <authorList>
            <person name="Gilroy R."/>
        </authorList>
    </citation>
    <scope>NUCLEOTIDE SEQUENCE</scope>
    <source>
        <strain evidence="1">2830</strain>
    </source>
</reference>
<evidence type="ECO:0000313" key="2">
    <source>
        <dbReference type="Proteomes" id="UP000824124"/>
    </source>
</evidence>
<gene>
    <name evidence="1" type="ORF">IAB00_02005</name>
</gene>
<protein>
    <submittedName>
        <fullName evidence="1">DUF4368 domain-containing protein</fullName>
    </submittedName>
</protein>
<reference evidence="1" key="2">
    <citation type="journal article" date="2021" name="PeerJ">
        <title>Extensive microbial diversity within the chicken gut microbiome revealed by metagenomics and culture.</title>
        <authorList>
            <person name="Gilroy R."/>
            <person name="Ravi A."/>
            <person name="Getino M."/>
            <person name="Pursley I."/>
            <person name="Horton D.L."/>
            <person name="Alikhan N.F."/>
            <person name="Baker D."/>
            <person name="Gharbi K."/>
            <person name="Hall N."/>
            <person name="Watson M."/>
            <person name="Adriaenssens E.M."/>
            <person name="Foster-Nyarko E."/>
            <person name="Jarju S."/>
            <person name="Secka A."/>
            <person name="Antonio M."/>
            <person name="Oren A."/>
            <person name="Chaudhuri R.R."/>
            <person name="La Ragione R."/>
            <person name="Hildebrand F."/>
            <person name="Pallen M.J."/>
        </authorList>
    </citation>
    <scope>NUCLEOTIDE SEQUENCE</scope>
    <source>
        <strain evidence="1">2830</strain>
    </source>
</reference>
<evidence type="ECO:0000313" key="1">
    <source>
        <dbReference type="EMBL" id="HIU10018.1"/>
    </source>
</evidence>